<name>A0ABV2DS30_9HYPH</name>
<feature type="transmembrane region" description="Helical" evidence="1">
    <location>
        <begin position="106"/>
        <end position="127"/>
    </location>
</feature>
<sequence length="164" mass="19365">MHEMIVQCKYRKFYYFDILGRALAEKAKENSEMSALTKAIRLLILPFRIAWMSVKVVGFLISSVLCLWLGAFVAYWVALTFSYIFLPDAWTEAMWAWASGRYDRHLWFRVATIAPFAFLVGLPFAFLKDDRTPEERRRDEEERRRQLNDDLAAQRFREGLGLPR</sequence>
<keyword evidence="3" id="KW-1185">Reference proteome</keyword>
<keyword evidence="1" id="KW-1133">Transmembrane helix</keyword>
<keyword evidence="1" id="KW-0472">Membrane</keyword>
<feature type="transmembrane region" description="Helical" evidence="1">
    <location>
        <begin position="56"/>
        <end position="86"/>
    </location>
</feature>
<evidence type="ECO:0000313" key="3">
    <source>
        <dbReference type="Proteomes" id="UP001548832"/>
    </source>
</evidence>
<dbReference type="RefSeq" id="WP_354464465.1">
    <property type="nucleotide sequence ID" value="NZ_JBEWSZ010000008.1"/>
</dbReference>
<dbReference type="EMBL" id="JBEWSZ010000008">
    <property type="protein sequence ID" value="MET2832243.1"/>
    <property type="molecule type" value="Genomic_DNA"/>
</dbReference>
<comment type="caution">
    <text evidence="2">The sequence shown here is derived from an EMBL/GenBank/DDBJ whole genome shotgun (WGS) entry which is preliminary data.</text>
</comment>
<dbReference type="Proteomes" id="UP001548832">
    <property type="component" value="Unassembled WGS sequence"/>
</dbReference>
<keyword evidence="1" id="KW-0812">Transmembrane</keyword>
<gene>
    <name evidence="2" type="ORF">ABVQ20_35405</name>
</gene>
<protein>
    <submittedName>
        <fullName evidence="2">Uncharacterized protein</fullName>
    </submittedName>
</protein>
<evidence type="ECO:0000313" key="2">
    <source>
        <dbReference type="EMBL" id="MET2832243.1"/>
    </source>
</evidence>
<reference evidence="2 3" key="1">
    <citation type="submission" date="2024-06" db="EMBL/GenBank/DDBJ databases">
        <authorList>
            <person name="Kim D.-U."/>
        </authorList>
    </citation>
    <scope>NUCLEOTIDE SEQUENCE [LARGE SCALE GENOMIC DNA]</scope>
    <source>
        <strain evidence="2 3">KACC15460</strain>
    </source>
</reference>
<proteinExistence type="predicted"/>
<organism evidence="2 3">
    <name type="scientific">Mesorhizobium shangrilense</name>
    <dbReference type="NCBI Taxonomy" id="460060"/>
    <lineage>
        <taxon>Bacteria</taxon>
        <taxon>Pseudomonadati</taxon>
        <taxon>Pseudomonadota</taxon>
        <taxon>Alphaproteobacteria</taxon>
        <taxon>Hyphomicrobiales</taxon>
        <taxon>Phyllobacteriaceae</taxon>
        <taxon>Mesorhizobium</taxon>
    </lineage>
</organism>
<evidence type="ECO:0000256" key="1">
    <source>
        <dbReference type="SAM" id="Phobius"/>
    </source>
</evidence>
<accession>A0ABV2DS30</accession>